<organism evidence="1">
    <name type="scientific">Sarcoptes scabiei</name>
    <name type="common">Itch mite</name>
    <name type="synonym">Acarus scabiei</name>
    <dbReference type="NCBI Taxonomy" id="52283"/>
    <lineage>
        <taxon>Eukaryota</taxon>
        <taxon>Metazoa</taxon>
        <taxon>Ecdysozoa</taxon>
        <taxon>Arthropoda</taxon>
        <taxon>Chelicerata</taxon>
        <taxon>Arachnida</taxon>
        <taxon>Acari</taxon>
        <taxon>Acariformes</taxon>
        <taxon>Sarcoptiformes</taxon>
        <taxon>Astigmata</taxon>
        <taxon>Psoroptidia</taxon>
        <taxon>Sarcoptoidea</taxon>
        <taxon>Sarcoptidae</taxon>
        <taxon>Sarcoptinae</taxon>
        <taxon>Sarcoptes</taxon>
    </lineage>
</organism>
<keyword evidence="3" id="KW-1185">Reference proteome</keyword>
<reference evidence="3" key="1">
    <citation type="journal article" date="2020" name="PLoS Negl. Trop. Dis.">
        <title>High-quality nuclear genome for Sarcoptes scabiei-A critical resource for a neglected parasite.</title>
        <authorList>
            <person name="Korhonen P.K."/>
            <person name="Gasser R.B."/>
            <person name="Ma G."/>
            <person name="Wang T."/>
            <person name="Stroehlein A.J."/>
            <person name="Young N.D."/>
            <person name="Ang C.S."/>
            <person name="Fernando D.D."/>
            <person name="Lu H.C."/>
            <person name="Taylor S."/>
            <person name="Reynolds S.L."/>
            <person name="Mofiz E."/>
            <person name="Najaraj S.H."/>
            <person name="Gowda H."/>
            <person name="Madugundu A."/>
            <person name="Renuse S."/>
            <person name="Holt D."/>
            <person name="Pandey A."/>
            <person name="Papenfuss A.T."/>
            <person name="Fischer K."/>
        </authorList>
    </citation>
    <scope>NUCLEOTIDE SEQUENCE [LARGE SCALE GENOMIC DNA]</scope>
</reference>
<name>A0A834R744_SARSC</name>
<evidence type="ECO:0000313" key="2">
    <source>
        <dbReference type="EnsemblMetazoa" id="KAF7491291.1"/>
    </source>
</evidence>
<reference evidence="1" key="2">
    <citation type="submission" date="2020-01" db="EMBL/GenBank/DDBJ databases">
        <authorList>
            <person name="Korhonen P.K.K."/>
            <person name="Guangxu M.G."/>
            <person name="Wang T.W."/>
            <person name="Stroehlein A.J.S."/>
            <person name="Young N.D."/>
            <person name="Ang C.-S.A."/>
            <person name="Fernando D.W.F."/>
            <person name="Lu H.L."/>
            <person name="Taylor S.T."/>
            <person name="Ehtesham M.E.M."/>
            <person name="Najaraj S.H.N."/>
            <person name="Harsha G.H.G."/>
            <person name="Madugundu A.M."/>
            <person name="Renuse S.R."/>
            <person name="Holt D.H."/>
            <person name="Pandey A.P."/>
            <person name="Papenfuss A.P."/>
            <person name="Gasser R.B.G."/>
            <person name="Fischer K.F."/>
        </authorList>
    </citation>
    <scope>NUCLEOTIDE SEQUENCE</scope>
    <source>
        <strain evidence="1">SSS_KF_BRIS2020</strain>
    </source>
</reference>
<proteinExistence type="predicted"/>
<evidence type="ECO:0000313" key="3">
    <source>
        <dbReference type="Proteomes" id="UP000070412"/>
    </source>
</evidence>
<dbReference type="EMBL" id="WVUK01000060">
    <property type="protein sequence ID" value="KAF7491291.1"/>
    <property type="molecule type" value="Genomic_DNA"/>
</dbReference>
<dbReference type="Gene3D" id="3.30.1330.30">
    <property type="match status" value="1"/>
</dbReference>
<protein>
    <submittedName>
        <fullName evidence="1 2">Uncharacterized protein</fullName>
    </submittedName>
</protein>
<dbReference type="Proteomes" id="UP000070412">
    <property type="component" value="Unassembled WGS sequence"/>
</dbReference>
<evidence type="ECO:0000313" key="1">
    <source>
        <dbReference type="EMBL" id="KAF7491291.1"/>
    </source>
</evidence>
<dbReference type="InterPro" id="IPR029064">
    <property type="entry name" value="Ribosomal_eL30-like_sf"/>
</dbReference>
<accession>A0A834R744</accession>
<dbReference type="AlphaFoldDB" id="A0A834R744"/>
<reference evidence="2" key="3">
    <citation type="submission" date="2022-06" db="UniProtKB">
        <authorList>
            <consortium name="EnsemblMetazoa"/>
        </authorList>
    </citation>
    <scope>IDENTIFICATION</scope>
</reference>
<dbReference type="EnsemblMetazoa" id="SSS_8116s_mrna">
    <property type="protein sequence ID" value="KAF7491291.1"/>
    <property type="gene ID" value="SSS_8116"/>
</dbReference>
<sequence>MNEKSEPITPKEKINLGKQINGKKKRFFRLLLGNYDNWTFCSEAETDLVQCLRSKIEELIKSKISTTRMVGDGEQNSKKTSKRKVIKFSELIFGLNEAIKKIELKEIVMIWIDKSLAINLINVIKKLCETNRIYCLQLDLNDRFREIFNLSSLAVIAFKSSIKLEDSIFNDLYRSILPIFDCDEIIEKLCEKESLKRQLNDDEIETESRREENFTDNNNNNNFFHLLSFINQSYPSYRIEMQTRFKDLELDPKSKENAFNNNQSFIRLCTNSSIDSFDFIDYRKSIPSPIVSIELSNLDEKNSDSSSVKKGNIDSFVKKVISKKENEKSTKIFQSPKLIQGQSFVEKKGRKKEKRNVRLKNQFICKKTKMMQTMKSG</sequence>
<gene>
    <name evidence="1" type="ORF">SSS_8116</name>
</gene>